<name>A0A6A3K2G3_9STRA</name>
<evidence type="ECO:0000313" key="7">
    <source>
        <dbReference type="EMBL" id="KAE9212905.1"/>
    </source>
</evidence>
<dbReference type="Proteomes" id="UP000476176">
    <property type="component" value="Unassembled WGS sequence"/>
</dbReference>
<evidence type="ECO:0000313" key="15">
    <source>
        <dbReference type="Proteomes" id="UP000440732"/>
    </source>
</evidence>
<proteinExistence type="predicted"/>
<dbReference type="Proteomes" id="UP000433483">
    <property type="component" value="Unassembled WGS sequence"/>
</dbReference>
<evidence type="ECO:0000313" key="17">
    <source>
        <dbReference type="Proteomes" id="UP000460718"/>
    </source>
</evidence>
<dbReference type="EMBL" id="QXGE01001015">
    <property type="protein sequence ID" value="KAE9299254.1"/>
    <property type="molecule type" value="Genomic_DNA"/>
</dbReference>
<dbReference type="OrthoDB" id="168086at2759"/>
<keyword evidence="12" id="KW-1185">Reference proteome</keyword>
<dbReference type="Gene3D" id="3.30.420.10">
    <property type="entry name" value="Ribonuclease H-like superfamily/Ribonuclease H"/>
    <property type="match status" value="1"/>
</dbReference>
<evidence type="ECO:0000313" key="9">
    <source>
        <dbReference type="EMBL" id="KAE9299254.1"/>
    </source>
</evidence>
<evidence type="ECO:0000313" key="12">
    <source>
        <dbReference type="Proteomes" id="UP000433483"/>
    </source>
</evidence>
<dbReference type="GO" id="GO:0003676">
    <property type="term" value="F:nucleic acid binding"/>
    <property type="evidence" value="ECO:0007669"/>
    <property type="project" value="InterPro"/>
</dbReference>
<dbReference type="Proteomes" id="UP000460718">
    <property type="component" value="Unassembled WGS sequence"/>
</dbReference>
<dbReference type="EMBL" id="QXFW01000936">
    <property type="protein sequence ID" value="KAE8999797.1"/>
    <property type="molecule type" value="Genomic_DNA"/>
</dbReference>
<evidence type="ECO:0000313" key="11">
    <source>
        <dbReference type="Proteomes" id="UP000429523"/>
    </source>
</evidence>
<sequence>MAVDIAAKNGHRVCYTPPYHPTLQPIELIWGTVKNRIAKKPAKNVKEAVAKVIEELQACKRDWLTVYRHEDEFVAA</sequence>
<dbReference type="Proteomes" id="UP000429523">
    <property type="component" value="Unassembled WGS sequence"/>
</dbReference>
<evidence type="ECO:0000313" key="20">
    <source>
        <dbReference type="Proteomes" id="UP000488956"/>
    </source>
</evidence>
<evidence type="ECO:0000313" key="2">
    <source>
        <dbReference type="EMBL" id="KAE8999797.1"/>
    </source>
</evidence>
<dbReference type="Proteomes" id="UP000488956">
    <property type="component" value="Unassembled WGS sequence"/>
</dbReference>
<evidence type="ECO:0000313" key="19">
    <source>
        <dbReference type="Proteomes" id="UP000486351"/>
    </source>
</evidence>
<dbReference type="EMBL" id="QXFZ01002518">
    <property type="protein sequence ID" value="KAE9076307.1"/>
    <property type="molecule type" value="Genomic_DNA"/>
</dbReference>
<dbReference type="EMBL" id="QXGD01001093">
    <property type="protein sequence ID" value="KAE9214968.1"/>
    <property type="molecule type" value="Genomic_DNA"/>
</dbReference>
<evidence type="ECO:0000313" key="14">
    <source>
        <dbReference type="Proteomes" id="UP000440367"/>
    </source>
</evidence>
<dbReference type="EMBL" id="QXGA01001036">
    <property type="protein sequence ID" value="KAE9131156.1"/>
    <property type="molecule type" value="Genomic_DNA"/>
</dbReference>
<accession>A0A6A3K2G3</accession>
<dbReference type="EMBL" id="QXGC01001043">
    <property type="protein sequence ID" value="KAE9212905.1"/>
    <property type="molecule type" value="Genomic_DNA"/>
</dbReference>
<evidence type="ECO:0008006" key="21">
    <source>
        <dbReference type="Google" id="ProtNLM"/>
    </source>
</evidence>
<evidence type="ECO:0000313" key="6">
    <source>
        <dbReference type="EMBL" id="KAE9197503.1"/>
    </source>
</evidence>
<reference evidence="17 18" key="1">
    <citation type="submission" date="2018-09" db="EMBL/GenBank/DDBJ databases">
        <title>Genomic investigation of the strawberry pathogen Phytophthora fragariae indicates pathogenicity is determined by transcriptional variation in three key races.</title>
        <authorList>
            <person name="Adams T.M."/>
            <person name="Armitage A.D."/>
            <person name="Sobczyk M.K."/>
            <person name="Bates H.J."/>
            <person name="Dunwell J.M."/>
            <person name="Nellist C.F."/>
            <person name="Harrison R.J."/>
        </authorList>
    </citation>
    <scope>NUCLEOTIDE SEQUENCE [LARGE SCALE GENOMIC DNA]</scope>
    <source>
        <strain evidence="9 13">A4</strain>
        <strain evidence="8 14">BC-1</strain>
        <strain evidence="7 18">BC-23</strain>
        <strain evidence="6 12">NOV-27</strain>
        <strain evidence="5 15">NOV-5</strain>
        <strain evidence="3 16">NOV-71</strain>
        <strain evidence="10 19">NOV-77</strain>
        <strain evidence="1 11">NOV-9</strain>
        <strain evidence="4 20">ONT-3</strain>
        <strain evidence="2 17">SCRP245</strain>
    </source>
</reference>
<evidence type="ECO:0000313" key="13">
    <source>
        <dbReference type="Proteomes" id="UP000437068"/>
    </source>
</evidence>
<dbReference type="Proteomes" id="UP000486351">
    <property type="component" value="Unassembled WGS sequence"/>
</dbReference>
<dbReference type="Proteomes" id="UP000441208">
    <property type="component" value="Unassembled WGS sequence"/>
</dbReference>
<evidence type="ECO:0000313" key="4">
    <source>
        <dbReference type="EMBL" id="KAE9097289.1"/>
    </source>
</evidence>
<evidence type="ECO:0000313" key="16">
    <source>
        <dbReference type="Proteomes" id="UP000441208"/>
    </source>
</evidence>
<evidence type="ECO:0000313" key="18">
    <source>
        <dbReference type="Proteomes" id="UP000476176"/>
    </source>
</evidence>
<dbReference type="EMBL" id="QXFY01000924">
    <property type="protein sequence ID" value="KAE9332899.1"/>
    <property type="molecule type" value="Genomic_DNA"/>
</dbReference>
<dbReference type="InterPro" id="IPR036397">
    <property type="entry name" value="RNaseH_sf"/>
</dbReference>
<dbReference type="Proteomes" id="UP000440732">
    <property type="component" value="Unassembled WGS sequence"/>
</dbReference>
<evidence type="ECO:0000313" key="5">
    <source>
        <dbReference type="EMBL" id="KAE9131156.1"/>
    </source>
</evidence>
<dbReference type="Proteomes" id="UP000440367">
    <property type="component" value="Unassembled WGS sequence"/>
</dbReference>
<evidence type="ECO:0000313" key="10">
    <source>
        <dbReference type="EMBL" id="KAE9332899.1"/>
    </source>
</evidence>
<dbReference type="EMBL" id="QXFX01001074">
    <property type="protein sequence ID" value="KAE9097289.1"/>
    <property type="molecule type" value="Genomic_DNA"/>
</dbReference>
<evidence type="ECO:0000313" key="1">
    <source>
        <dbReference type="EMBL" id="KAE8932108.1"/>
    </source>
</evidence>
<protein>
    <recommendedName>
        <fullName evidence="21">Tc1-like transposase DDE domain-containing protein</fullName>
    </recommendedName>
</protein>
<comment type="caution">
    <text evidence="2">The sequence shown here is derived from an EMBL/GenBank/DDBJ whole genome shotgun (WGS) entry which is preliminary data.</text>
</comment>
<gene>
    <name evidence="9" type="ORF">PF001_g15522</name>
    <name evidence="8" type="ORF">PF002_g17515</name>
    <name evidence="7" type="ORF">PF004_g15502</name>
    <name evidence="6" type="ORF">PF005_g16496</name>
    <name evidence="5" type="ORF">PF006_g15577</name>
    <name evidence="3" type="ORF">PF007_g24675</name>
    <name evidence="10" type="ORF">PF008_g14705</name>
    <name evidence="1" type="ORF">PF009_g17851</name>
    <name evidence="4" type="ORF">PF010_g16014</name>
    <name evidence="2" type="ORF">PF011_g14474</name>
</gene>
<dbReference type="EMBL" id="QXGB01001081">
    <property type="protein sequence ID" value="KAE9197503.1"/>
    <property type="molecule type" value="Genomic_DNA"/>
</dbReference>
<evidence type="ECO:0000313" key="3">
    <source>
        <dbReference type="EMBL" id="KAE9076307.1"/>
    </source>
</evidence>
<dbReference type="Proteomes" id="UP000437068">
    <property type="component" value="Unassembled WGS sequence"/>
</dbReference>
<dbReference type="AlphaFoldDB" id="A0A6A3K2G3"/>
<organism evidence="2 17">
    <name type="scientific">Phytophthora fragariae</name>
    <dbReference type="NCBI Taxonomy" id="53985"/>
    <lineage>
        <taxon>Eukaryota</taxon>
        <taxon>Sar</taxon>
        <taxon>Stramenopiles</taxon>
        <taxon>Oomycota</taxon>
        <taxon>Peronosporomycetes</taxon>
        <taxon>Peronosporales</taxon>
        <taxon>Peronosporaceae</taxon>
        <taxon>Phytophthora</taxon>
    </lineage>
</organism>
<evidence type="ECO:0000313" key="8">
    <source>
        <dbReference type="EMBL" id="KAE9214968.1"/>
    </source>
</evidence>
<dbReference type="EMBL" id="QXGF01001156">
    <property type="protein sequence ID" value="KAE8932108.1"/>
    <property type="molecule type" value="Genomic_DNA"/>
</dbReference>